<keyword evidence="2" id="KW-0964">Secreted</keyword>
<dbReference type="PRINTS" id="PR00389">
    <property type="entry name" value="PHPHLIPASEA2"/>
</dbReference>
<dbReference type="SUPFAM" id="SSF48619">
    <property type="entry name" value="Phospholipase A2, PLA2"/>
    <property type="match status" value="1"/>
</dbReference>
<feature type="compositionally biased region" description="Basic and acidic residues" evidence="6">
    <location>
        <begin position="21"/>
        <end position="31"/>
    </location>
</feature>
<evidence type="ECO:0000256" key="4">
    <source>
        <dbReference type="RuleBase" id="RU003654"/>
    </source>
</evidence>
<name>A0ABN9MBN5_9NEOB</name>
<keyword evidence="9" id="KW-1185">Reference proteome</keyword>
<feature type="coiled-coil region" evidence="5">
    <location>
        <begin position="107"/>
        <end position="138"/>
    </location>
</feature>
<evidence type="ECO:0000256" key="1">
    <source>
        <dbReference type="ARBA" id="ARBA00004613"/>
    </source>
</evidence>
<feature type="region of interest" description="Disordered" evidence="6">
    <location>
        <begin position="366"/>
        <end position="389"/>
    </location>
</feature>
<gene>
    <name evidence="8" type="ORF">RIMI_LOCUS18548692</name>
</gene>
<evidence type="ECO:0000256" key="5">
    <source>
        <dbReference type="SAM" id="Coils"/>
    </source>
</evidence>
<keyword evidence="5" id="KW-0175">Coiled coil</keyword>
<dbReference type="PROSITE" id="PS00118">
    <property type="entry name" value="PA2_HIS"/>
    <property type="match status" value="1"/>
</dbReference>
<protein>
    <recommendedName>
        <fullName evidence="7">Phospholipase A2-like central domain-containing protein</fullName>
    </recommendedName>
</protein>
<feature type="compositionally biased region" description="Acidic residues" evidence="6">
    <location>
        <begin position="32"/>
        <end position="45"/>
    </location>
</feature>
<dbReference type="InterPro" id="IPR001211">
    <property type="entry name" value="PLA2"/>
</dbReference>
<comment type="similarity">
    <text evidence="4">Belongs to the phospholipase A2 family.</text>
</comment>
<reference evidence="8" key="1">
    <citation type="submission" date="2023-07" db="EMBL/GenBank/DDBJ databases">
        <authorList>
            <person name="Stuckert A."/>
        </authorList>
    </citation>
    <scope>NUCLEOTIDE SEQUENCE</scope>
</reference>
<comment type="caution">
    <text evidence="8">The sequence shown here is derived from an EMBL/GenBank/DDBJ whole genome shotgun (WGS) entry which is preliminary data.</text>
</comment>
<dbReference type="PANTHER" id="PTHR11505">
    <property type="entry name" value="L1 TRANSPOSABLE ELEMENT-RELATED"/>
    <property type="match status" value="1"/>
</dbReference>
<accession>A0ABN9MBN5</accession>
<dbReference type="CDD" id="cd00125">
    <property type="entry name" value="PLA2c"/>
    <property type="match status" value="1"/>
</dbReference>
<keyword evidence="3" id="KW-1015">Disulfide bond</keyword>
<dbReference type="SMART" id="SM00085">
    <property type="entry name" value="PA2c"/>
    <property type="match status" value="1"/>
</dbReference>
<evidence type="ECO:0000256" key="6">
    <source>
        <dbReference type="SAM" id="MobiDB-lite"/>
    </source>
</evidence>
<dbReference type="Pfam" id="PF00068">
    <property type="entry name" value="Phospholip_A2_1"/>
    <property type="match status" value="1"/>
</dbReference>
<dbReference type="Gene3D" id="1.20.90.10">
    <property type="entry name" value="Phospholipase A2 domain"/>
    <property type="match status" value="1"/>
</dbReference>
<dbReference type="EMBL" id="CAUEEQ010056846">
    <property type="protein sequence ID" value="CAJ0963119.1"/>
    <property type="molecule type" value="Genomic_DNA"/>
</dbReference>
<dbReference type="Proteomes" id="UP001176940">
    <property type="component" value="Unassembled WGS sequence"/>
</dbReference>
<evidence type="ECO:0000313" key="8">
    <source>
        <dbReference type="EMBL" id="CAJ0963119.1"/>
    </source>
</evidence>
<dbReference type="Gene3D" id="3.30.70.1820">
    <property type="entry name" value="L1 transposable element, RRM domain"/>
    <property type="match status" value="1"/>
</dbReference>
<feature type="compositionally biased region" description="Pro residues" evidence="6">
    <location>
        <begin position="380"/>
        <end position="389"/>
    </location>
</feature>
<evidence type="ECO:0000256" key="3">
    <source>
        <dbReference type="ARBA" id="ARBA00023157"/>
    </source>
</evidence>
<evidence type="ECO:0000313" key="9">
    <source>
        <dbReference type="Proteomes" id="UP001176940"/>
    </source>
</evidence>
<dbReference type="InterPro" id="IPR016090">
    <property type="entry name" value="PLA2-like_dom"/>
</dbReference>
<dbReference type="InterPro" id="IPR033113">
    <property type="entry name" value="PLA2_histidine"/>
</dbReference>
<feature type="domain" description="Phospholipase A2-like central" evidence="7">
    <location>
        <begin position="278"/>
        <end position="378"/>
    </location>
</feature>
<feature type="region of interest" description="Disordered" evidence="6">
    <location>
        <begin position="1"/>
        <end position="52"/>
    </location>
</feature>
<proteinExistence type="inferred from homology"/>
<comment type="subcellular location">
    <subcellularLocation>
        <location evidence="1">Secreted</location>
    </subcellularLocation>
</comment>
<evidence type="ECO:0000256" key="2">
    <source>
        <dbReference type="ARBA" id="ARBA00022525"/>
    </source>
</evidence>
<sequence length="389" mass="43214">MAAAAAKLQQFARVEAAGSTEKAEEDARADTDTEGEEESPAEEQEVQQGSRDAVTSLVSSCKQSLTQQLQEVKGVTAQINAALQKIDKRVGAVEERVSTAEDHIVQLQKAERKFTQAISELAAKNEDLENRSRRNNIRIVGVPEKAEGRNPTEYVESWLLETFGDAALTKVFAVERAHRVPPKPPVPGASPRTMLAKILNYRDIILRKGQRHDGSDTIEGQRIAIYPDYSALVQKQRMMFTAVEPLAAKIRQSDEVPGFRYGSVEEKIALYADDILLFLADLDDALKGAIEIIEKFGALCCQRHDCCYGALSRTGCFPMYQPYIFSRVARNITCDDQDLHGCARRSCECDRAAAICFQTFDHRYSRSHSKNMPRKGCEGPQPPCEPCAV</sequence>
<dbReference type="InterPro" id="IPR004244">
    <property type="entry name" value="Transposase_22"/>
</dbReference>
<dbReference type="InterPro" id="IPR036444">
    <property type="entry name" value="PLipase_A2_dom_sf"/>
</dbReference>
<organism evidence="8 9">
    <name type="scientific">Ranitomeya imitator</name>
    <name type="common">mimic poison frog</name>
    <dbReference type="NCBI Taxonomy" id="111125"/>
    <lineage>
        <taxon>Eukaryota</taxon>
        <taxon>Metazoa</taxon>
        <taxon>Chordata</taxon>
        <taxon>Craniata</taxon>
        <taxon>Vertebrata</taxon>
        <taxon>Euteleostomi</taxon>
        <taxon>Amphibia</taxon>
        <taxon>Batrachia</taxon>
        <taxon>Anura</taxon>
        <taxon>Neobatrachia</taxon>
        <taxon>Hyloidea</taxon>
        <taxon>Dendrobatidae</taxon>
        <taxon>Dendrobatinae</taxon>
        <taxon>Ranitomeya</taxon>
    </lineage>
</organism>
<evidence type="ECO:0000259" key="7">
    <source>
        <dbReference type="SMART" id="SM00085"/>
    </source>
</evidence>